<evidence type="ECO:0000313" key="2">
    <source>
        <dbReference type="EMBL" id="OXB14833.1"/>
    </source>
</evidence>
<evidence type="ECO:0000313" key="1">
    <source>
        <dbReference type="EMBL" id="OHT44820.1"/>
    </source>
</evidence>
<evidence type="ECO:0000313" key="3">
    <source>
        <dbReference type="Proteomes" id="UP000180252"/>
    </source>
</evidence>
<dbReference type="Proteomes" id="UP000198319">
    <property type="component" value="Unassembled WGS sequence"/>
</dbReference>
<dbReference type="SUPFAM" id="SSF54285">
    <property type="entry name" value="MoaD/ThiS"/>
    <property type="match status" value="1"/>
</dbReference>
<accession>A0A1S1J4V9</accession>
<comment type="caution">
    <text evidence="1">The sequence shown here is derived from an EMBL/GenBank/DDBJ whole genome shotgun (WGS) entry which is preliminary data.</text>
</comment>
<name>A0A1S1J4V9_9FLAO</name>
<reference evidence="3" key="2">
    <citation type="submission" date="2016-09" db="EMBL/GenBank/DDBJ databases">
        <authorList>
            <person name="Chen S."/>
            <person name="Walker E."/>
        </authorList>
    </citation>
    <scope>NUCLEOTIDE SEQUENCE [LARGE SCALE GENOMIC DNA]</scope>
    <source>
        <strain evidence="3">MSU</strain>
    </source>
</reference>
<proteinExistence type="predicted"/>
<dbReference type="InterPro" id="IPR003749">
    <property type="entry name" value="ThiS/MoaD-like"/>
</dbReference>
<dbReference type="OrthoDB" id="1191081at2"/>
<evidence type="ECO:0000313" key="4">
    <source>
        <dbReference type="Proteomes" id="UP000198319"/>
    </source>
</evidence>
<dbReference type="Proteomes" id="UP000180252">
    <property type="component" value="Unassembled WGS sequence"/>
</dbReference>
<dbReference type="AlphaFoldDB" id="A0A1S1J4V9"/>
<reference evidence="2 4" key="3">
    <citation type="submission" date="2016-11" db="EMBL/GenBank/DDBJ databases">
        <title>Whole genomes of Flavobacteriaceae.</title>
        <authorList>
            <person name="Stine C."/>
            <person name="Li C."/>
            <person name="Tadesse D."/>
        </authorList>
    </citation>
    <scope>NUCLEOTIDE SEQUENCE [LARGE SCALE GENOMIC DNA]</scope>
    <source>
        <strain evidence="2 4">ATCC BAA-2541</strain>
    </source>
</reference>
<dbReference type="EMBL" id="MUHG01000035">
    <property type="protein sequence ID" value="OXB14833.1"/>
    <property type="molecule type" value="Genomic_DNA"/>
</dbReference>
<dbReference type="Pfam" id="PF02597">
    <property type="entry name" value="ThiS"/>
    <property type="match status" value="1"/>
</dbReference>
<organism evidence="1 3">
    <name type="scientific">Flavobacterium tructae</name>
    <dbReference type="NCBI Taxonomy" id="1114873"/>
    <lineage>
        <taxon>Bacteria</taxon>
        <taxon>Pseudomonadati</taxon>
        <taxon>Bacteroidota</taxon>
        <taxon>Flavobacteriia</taxon>
        <taxon>Flavobacteriales</taxon>
        <taxon>Flavobacteriaceae</taxon>
        <taxon>Flavobacterium</taxon>
    </lineage>
</organism>
<dbReference type="InterPro" id="IPR012675">
    <property type="entry name" value="Beta-grasp_dom_sf"/>
</dbReference>
<dbReference type="Gene3D" id="3.10.20.30">
    <property type="match status" value="1"/>
</dbReference>
<dbReference type="EMBL" id="MIKE01000023">
    <property type="protein sequence ID" value="OHT44820.1"/>
    <property type="molecule type" value="Genomic_DNA"/>
</dbReference>
<dbReference type="RefSeq" id="WP_070907179.1">
    <property type="nucleotide sequence ID" value="NZ_MIKE01000023.1"/>
</dbReference>
<dbReference type="InterPro" id="IPR016155">
    <property type="entry name" value="Mopterin_synth/thiamin_S_b"/>
</dbReference>
<gene>
    <name evidence="2" type="ORF">B0A71_21045</name>
    <name evidence="1" type="ORF">BHE19_08840</name>
</gene>
<reference evidence="1" key="1">
    <citation type="submission" date="2016-09" db="EMBL/GenBank/DDBJ databases">
        <authorList>
            <person name="Capua I."/>
            <person name="De Benedictis P."/>
            <person name="Joannis T."/>
            <person name="Lombin L.H."/>
            <person name="Cattoli G."/>
        </authorList>
    </citation>
    <scope>NUCLEOTIDE SEQUENCE [LARGE SCALE GENOMIC DNA]</scope>
    <source>
        <strain evidence="1">MSU</strain>
    </source>
</reference>
<protein>
    <submittedName>
        <fullName evidence="1">Molybdopterin synthase sulfur carrier subunit</fullName>
    </submittedName>
</protein>
<sequence length="78" mass="8725">MIEIKYFGAVAERTQCELEKVPFSEVSLQELLRDLDQKYQFDSLVFSVAVNQKIVSKTVDCTLQTNDVVALLPPFAGG</sequence>
<dbReference type="CDD" id="cd00754">
    <property type="entry name" value="Ubl_MoaD"/>
    <property type="match status" value="1"/>
</dbReference>
<dbReference type="STRING" id="1278819.BHE19_08840"/>
<keyword evidence="4" id="KW-1185">Reference proteome</keyword>